<sequence>MVLVSLKSEVPVLLCFITLASALGHDQGDLSGKFKALLSLGKLNVKASSSGDYPTRMGHMQVMLSLIYIIAESLEIGVIKRGSTSVAAAANEQLCASAEDNICAGIHLIIYLFVVPSARAF</sequence>
<name>F0J9W1_AMBVA</name>
<reference evidence="2" key="1">
    <citation type="journal article" date="2011" name="BMC Genomics">
        <title>A further insight into the sialome of the tropical bont tick, Amblyomma variegatum.</title>
        <authorList>
            <person name="Ribeiro J.M."/>
            <person name="Anderson J.M."/>
            <person name="Manoukis N.C."/>
            <person name="Meng Z."/>
            <person name="Francishetti I.M."/>
        </authorList>
    </citation>
    <scope>NUCLEOTIDE SEQUENCE</scope>
    <source>
        <strain evidence="2">Amb_var-1452</strain>
        <tissue evidence="2">Salivary gland</tissue>
    </source>
</reference>
<protein>
    <submittedName>
        <fullName evidence="2">Hypothetical secreted protein 1452</fullName>
    </submittedName>
</protein>
<proteinExistence type="evidence at transcript level"/>
<dbReference type="EMBL" id="BK007662">
    <property type="protein sequence ID" value="DAA34634.1"/>
    <property type="molecule type" value="mRNA"/>
</dbReference>
<dbReference type="AlphaFoldDB" id="F0J9W1"/>
<feature type="signal peptide" evidence="1">
    <location>
        <begin position="1"/>
        <end position="22"/>
    </location>
</feature>
<evidence type="ECO:0000313" key="2">
    <source>
        <dbReference type="EMBL" id="DAA34634.1"/>
    </source>
</evidence>
<evidence type="ECO:0000256" key="1">
    <source>
        <dbReference type="SAM" id="SignalP"/>
    </source>
</evidence>
<keyword evidence="1" id="KW-0732">Signal</keyword>
<accession>F0J9W1</accession>
<feature type="chain" id="PRO_5003253431" evidence="1">
    <location>
        <begin position="23"/>
        <end position="121"/>
    </location>
</feature>
<organism evidence="2">
    <name type="scientific">Amblyomma variegatum</name>
    <name type="common">Tropical bont tick</name>
    <dbReference type="NCBI Taxonomy" id="34610"/>
    <lineage>
        <taxon>Eukaryota</taxon>
        <taxon>Metazoa</taxon>
        <taxon>Ecdysozoa</taxon>
        <taxon>Arthropoda</taxon>
        <taxon>Chelicerata</taxon>
        <taxon>Arachnida</taxon>
        <taxon>Acari</taxon>
        <taxon>Parasitiformes</taxon>
        <taxon>Ixodida</taxon>
        <taxon>Ixodoidea</taxon>
        <taxon>Ixodidae</taxon>
        <taxon>Amblyomminae</taxon>
        <taxon>Amblyomma</taxon>
    </lineage>
</organism>